<dbReference type="SUPFAM" id="SSF46785">
    <property type="entry name" value="Winged helix' DNA-binding domain"/>
    <property type="match status" value="1"/>
</dbReference>
<accession>A0ABY2QL12</accession>
<dbReference type="PANTHER" id="PTHR42912:SF93">
    <property type="entry name" value="N6-ADENOSINE-METHYLTRANSFERASE TMT1A"/>
    <property type="match status" value="1"/>
</dbReference>
<dbReference type="InterPro" id="IPR036388">
    <property type="entry name" value="WH-like_DNA-bd_sf"/>
</dbReference>
<reference evidence="2 3" key="1">
    <citation type="submission" date="2019-04" db="EMBL/GenBank/DDBJ databases">
        <title>Microbes associate with the intestines of laboratory mice.</title>
        <authorList>
            <person name="Navarre W."/>
            <person name="Wong E."/>
            <person name="Huang K.C."/>
            <person name="Tropini C."/>
            <person name="Ng K."/>
            <person name="Yu B."/>
        </authorList>
    </citation>
    <scope>NUCLEOTIDE SEQUENCE [LARGE SCALE GENOMIC DNA]</scope>
    <source>
        <strain evidence="2 3">NM83_B4-11</strain>
    </source>
</reference>
<proteinExistence type="predicted"/>
<dbReference type="PRINTS" id="PR00778">
    <property type="entry name" value="HTHARSR"/>
</dbReference>
<dbReference type="InterPro" id="IPR001845">
    <property type="entry name" value="HTH_ArsR_DNA-bd_dom"/>
</dbReference>
<dbReference type="InterPro" id="IPR011991">
    <property type="entry name" value="ArsR-like_HTH"/>
</dbReference>
<keyword evidence="3" id="KW-1185">Reference proteome</keyword>
<dbReference type="SMART" id="SM00418">
    <property type="entry name" value="HTH_ARSR"/>
    <property type="match status" value="1"/>
</dbReference>
<feature type="domain" description="HTH arsR-type" evidence="1">
    <location>
        <begin position="1"/>
        <end position="90"/>
    </location>
</feature>
<dbReference type="RefSeq" id="WP_136450700.1">
    <property type="nucleotide sequence ID" value="NZ_SSTI01000002.1"/>
</dbReference>
<evidence type="ECO:0000259" key="1">
    <source>
        <dbReference type="PROSITE" id="PS50987"/>
    </source>
</evidence>
<dbReference type="SUPFAM" id="SSF53335">
    <property type="entry name" value="S-adenosyl-L-methionine-dependent methyltransferases"/>
    <property type="match status" value="1"/>
</dbReference>
<dbReference type="Pfam" id="PF08241">
    <property type="entry name" value="Methyltransf_11"/>
    <property type="match status" value="1"/>
</dbReference>
<dbReference type="CDD" id="cd02440">
    <property type="entry name" value="AdoMet_MTases"/>
    <property type="match status" value="1"/>
</dbReference>
<dbReference type="NCBIfam" id="NF033788">
    <property type="entry name" value="HTH_metalloreg"/>
    <property type="match status" value="1"/>
</dbReference>
<evidence type="ECO:0000313" key="2">
    <source>
        <dbReference type="EMBL" id="THG41512.1"/>
    </source>
</evidence>
<organism evidence="2 3">
    <name type="scientific">Sphingomonas olei</name>
    <dbReference type="NCBI Taxonomy" id="1886787"/>
    <lineage>
        <taxon>Bacteria</taxon>
        <taxon>Pseudomonadati</taxon>
        <taxon>Pseudomonadota</taxon>
        <taxon>Alphaproteobacteria</taxon>
        <taxon>Sphingomonadales</taxon>
        <taxon>Sphingomonadaceae</taxon>
        <taxon>Sphingomonas</taxon>
    </lineage>
</organism>
<protein>
    <submittedName>
        <fullName evidence="2">Metalloregulator ArsR/SmtB family transcription factor</fullName>
    </submittedName>
</protein>
<comment type="caution">
    <text evidence="2">The sequence shown here is derived from an EMBL/GenBank/DDBJ whole genome shotgun (WGS) entry which is preliminary data.</text>
</comment>
<dbReference type="InterPro" id="IPR013216">
    <property type="entry name" value="Methyltransf_11"/>
</dbReference>
<dbReference type="PANTHER" id="PTHR42912">
    <property type="entry name" value="METHYLTRANSFERASE"/>
    <property type="match status" value="1"/>
</dbReference>
<dbReference type="Gene3D" id="3.40.50.150">
    <property type="entry name" value="Vaccinia Virus protein VP39"/>
    <property type="match status" value="1"/>
</dbReference>
<sequence length="327" mass="35214">MTQALEIFRALADSSRLRILRLLRTMELSVGELALVLGQSQPRVSRHVKILCDAGLTERRKEGSWVFVALGTPALVDPVLAAIDSWEGDVPDREGATDAARLAAVRADRAASASQWFEAHATEWDAIRSLHIAETDVEKAMQQMLGDAPLGRLIDIGTGTGRMIELFAPRADSALGIDRSSEMLRIARAKIGERGLANTELRQADLYSLPLGDAAADVAIVHHVLHYAQQPGAAIVEAARVLAPGGRLLIADFAPHDREELRTRDAHTRLGFSDAQISGWFDAAGLVAERIETLEGGELTVKIWLGRKPAAAPGKTAGTTLHEVKAA</sequence>
<dbReference type="CDD" id="cd00090">
    <property type="entry name" value="HTH_ARSR"/>
    <property type="match status" value="1"/>
</dbReference>
<evidence type="ECO:0000313" key="3">
    <source>
        <dbReference type="Proteomes" id="UP000308038"/>
    </source>
</evidence>
<dbReference type="EMBL" id="SSTI01000002">
    <property type="protein sequence ID" value="THG41512.1"/>
    <property type="molecule type" value="Genomic_DNA"/>
</dbReference>
<dbReference type="InterPro" id="IPR029063">
    <property type="entry name" value="SAM-dependent_MTases_sf"/>
</dbReference>
<dbReference type="InterPro" id="IPR036390">
    <property type="entry name" value="WH_DNA-bd_sf"/>
</dbReference>
<dbReference type="Proteomes" id="UP000308038">
    <property type="component" value="Unassembled WGS sequence"/>
</dbReference>
<dbReference type="PROSITE" id="PS50987">
    <property type="entry name" value="HTH_ARSR_2"/>
    <property type="match status" value="1"/>
</dbReference>
<dbReference type="InterPro" id="IPR050508">
    <property type="entry name" value="Methyltransf_Superfamily"/>
</dbReference>
<dbReference type="Gene3D" id="1.10.10.10">
    <property type="entry name" value="Winged helix-like DNA-binding domain superfamily/Winged helix DNA-binding domain"/>
    <property type="match status" value="1"/>
</dbReference>
<name>A0ABY2QL12_9SPHN</name>
<gene>
    <name evidence="2" type="ORF">E5988_03065</name>
</gene>
<dbReference type="Pfam" id="PF01022">
    <property type="entry name" value="HTH_5"/>
    <property type="match status" value="1"/>
</dbReference>